<gene>
    <name evidence="3" type="ORF">GCM10009765_46240</name>
</gene>
<dbReference type="PRINTS" id="PR01483">
    <property type="entry name" value="FASYNTHASE"/>
</dbReference>
<comment type="caution">
    <text evidence="3">The sequence shown here is derived from an EMBL/GenBank/DDBJ whole genome shotgun (WGS) entry which is preliminary data.</text>
</comment>
<organism evidence="3 4">
    <name type="scientific">Fodinicola feengrottensis</name>
    <dbReference type="NCBI Taxonomy" id="435914"/>
    <lineage>
        <taxon>Bacteria</taxon>
        <taxon>Bacillati</taxon>
        <taxon>Actinomycetota</taxon>
        <taxon>Actinomycetes</taxon>
        <taxon>Mycobacteriales</taxon>
        <taxon>Fodinicola</taxon>
    </lineage>
</organism>
<dbReference type="PANTHER" id="PTHR43841:SF1">
    <property type="entry name" value="3-HYDROXYACYL-THIOESTER DEHYDRATASE X"/>
    <property type="match status" value="1"/>
</dbReference>
<sequence length="276" mass="30002">MLVTEQPSLARTYATVLMRSLPGLGPTGGILPDTSLTMPGVTVSRPHLAAYAQVCGFPTSDRLPSTYPHMLAFPMAMRLMSDRAFPFALMGLVHIRNVITQIRPLSADDTLELRVYASDLAEHRRGIQFAIMSEAYTSDGLAWTSRSTYLHRTSSGSGSSDRPVAVTPPTAIWRLPADTGRRYAAVSGDRNPIHLHAATARLFGFKTAIAHGMYTKARCLATLDSRLPDSYEVAVDFAKPLPLPSRATFSASRTPDGWDFSVTGRAPHLAGHLHTL</sequence>
<evidence type="ECO:0000313" key="4">
    <source>
        <dbReference type="Proteomes" id="UP001500618"/>
    </source>
</evidence>
<dbReference type="InterPro" id="IPR002539">
    <property type="entry name" value="MaoC-like_dom"/>
</dbReference>
<dbReference type="InterPro" id="IPR003965">
    <property type="entry name" value="Fatty_acid_synthase"/>
</dbReference>
<dbReference type="SUPFAM" id="SSF54637">
    <property type="entry name" value="Thioesterase/thiol ester dehydrase-isomerase"/>
    <property type="match status" value="2"/>
</dbReference>
<dbReference type="RefSeq" id="WP_344312518.1">
    <property type="nucleotide sequence ID" value="NZ_BAAANY010000019.1"/>
</dbReference>
<proteinExistence type="inferred from homology"/>
<dbReference type="EMBL" id="BAAANY010000019">
    <property type="protein sequence ID" value="GAA1691589.1"/>
    <property type="molecule type" value="Genomic_DNA"/>
</dbReference>
<name>A0ABN2HQ35_9ACTN</name>
<accession>A0ABN2HQ35</accession>
<dbReference type="InterPro" id="IPR029069">
    <property type="entry name" value="HotDog_dom_sf"/>
</dbReference>
<protein>
    <submittedName>
        <fullName evidence="3">MaoC/PaaZ C-terminal domain-containing protein</fullName>
    </submittedName>
</protein>
<reference evidence="3 4" key="1">
    <citation type="journal article" date="2019" name="Int. J. Syst. Evol. Microbiol.">
        <title>The Global Catalogue of Microorganisms (GCM) 10K type strain sequencing project: providing services to taxonomists for standard genome sequencing and annotation.</title>
        <authorList>
            <consortium name="The Broad Institute Genomics Platform"/>
            <consortium name="The Broad Institute Genome Sequencing Center for Infectious Disease"/>
            <person name="Wu L."/>
            <person name="Ma J."/>
        </authorList>
    </citation>
    <scope>NUCLEOTIDE SEQUENCE [LARGE SCALE GENOMIC DNA]</scope>
    <source>
        <strain evidence="3 4">JCM 14718</strain>
    </source>
</reference>
<dbReference type="Proteomes" id="UP001500618">
    <property type="component" value="Unassembled WGS sequence"/>
</dbReference>
<feature type="domain" description="MaoC-like" evidence="2">
    <location>
        <begin position="177"/>
        <end position="252"/>
    </location>
</feature>
<dbReference type="Gene3D" id="3.10.129.10">
    <property type="entry name" value="Hotdog Thioesterase"/>
    <property type="match status" value="1"/>
</dbReference>
<evidence type="ECO:0000313" key="3">
    <source>
        <dbReference type="EMBL" id="GAA1691589.1"/>
    </source>
</evidence>
<evidence type="ECO:0000259" key="2">
    <source>
        <dbReference type="Pfam" id="PF01575"/>
    </source>
</evidence>
<keyword evidence="4" id="KW-1185">Reference proteome</keyword>
<evidence type="ECO:0000256" key="1">
    <source>
        <dbReference type="ARBA" id="ARBA00005254"/>
    </source>
</evidence>
<dbReference type="PANTHER" id="PTHR43841">
    <property type="entry name" value="3-HYDROXYACYL-THIOESTER DEHYDRATASE HTDX-RELATED"/>
    <property type="match status" value="1"/>
</dbReference>
<dbReference type="Pfam" id="PF01575">
    <property type="entry name" value="MaoC_dehydratas"/>
    <property type="match status" value="1"/>
</dbReference>
<comment type="similarity">
    <text evidence="1">Belongs to the enoyl-CoA hydratase/isomerase family.</text>
</comment>